<accession>A0A516GFJ6</accession>
<keyword evidence="2" id="KW-1185">Reference proteome</keyword>
<dbReference type="AlphaFoldDB" id="A0A516GFJ6"/>
<dbReference type="RefSeq" id="WP_143784836.1">
    <property type="nucleotide sequence ID" value="NZ_CP041616.1"/>
</dbReference>
<dbReference type="Proteomes" id="UP000315395">
    <property type="component" value="Chromosome"/>
</dbReference>
<dbReference type="EMBL" id="CP041616">
    <property type="protein sequence ID" value="QDO90110.1"/>
    <property type="molecule type" value="Genomic_DNA"/>
</dbReference>
<name>A0A516GFJ6_9MICO</name>
<reference evidence="1 2" key="1">
    <citation type="submission" date="2019-07" db="EMBL/GenBank/DDBJ databases">
        <title>complete genome sequencing of Ornithinimicrobium sp. H23M54.</title>
        <authorList>
            <person name="Bae J.-W."/>
            <person name="Lee S.-Y."/>
        </authorList>
    </citation>
    <scope>NUCLEOTIDE SEQUENCE [LARGE SCALE GENOMIC DNA]</scope>
    <source>
        <strain evidence="1 2">H23M54</strain>
    </source>
</reference>
<sequence length="68" mass="7539">MKIVAQRGKRDMDDIVLLARGLRVSRAEDLYNITIDAYGEDVVEHVHGGLDDLTLSCVAIEKRLAQDG</sequence>
<organism evidence="1 2">
    <name type="scientific">Ornithinimicrobium ciconiae</name>
    <dbReference type="NCBI Taxonomy" id="2594265"/>
    <lineage>
        <taxon>Bacteria</taxon>
        <taxon>Bacillati</taxon>
        <taxon>Actinomycetota</taxon>
        <taxon>Actinomycetes</taxon>
        <taxon>Micrococcales</taxon>
        <taxon>Ornithinimicrobiaceae</taxon>
        <taxon>Ornithinimicrobium</taxon>
    </lineage>
</organism>
<evidence type="ECO:0000313" key="2">
    <source>
        <dbReference type="Proteomes" id="UP000315395"/>
    </source>
</evidence>
<protein>
    <submittedName>
        <fullName evidence="1">Uncharacterized protein</fullName>
    </submittedName>
</protein>
<evidence type="ECO:0000313" key="1">
    <source>
        <dbReference type="EMBL" id="QDO90110.1"/>
    </source>
</evidence>
<proteinExistence type="predicted"/>
<gene>
    <name evidence="1" type="ORF">FNH13_18745</name>
</gene>
<dbReference type="KEGG" id="orz:FNH13_18745"/>